<name>A0A9W6EZR0_9CHLO</name>
<gene>
    <name evidence="2" type="primary">PLESTMB000580</name>
    <name evidence="2" type="ORF">PLESTB_000458100</name>
</gene>
<dbReference type="Proteomes" id="UP001165080">
    <property type="component" value="Unassembled WGS sequence"/>
</dbReference>
<accession>A0A9W6EZR0</accession>
<protein>
    <recommendedName>
        <fullName evidence="4">DUF962 domain-containing protein</fullName>
    </recommendedName>
</protein>
<keyword evidence="1" id="KW-1133">Transmembrane helix</keyword>
<dbReference type="AlphaFoldDB" id="A0A9W6EZR0"/>
<reference evidence="2 3" key="1">
    <citation type="journal article" date="2023" name="Commun. Biol.">
        <title>Reorganization of the ancestral sex-determining regions during the evolution of trioecy in Pleodorina starrii.</title>
        <authorList>
            <person name="Takahashi K."/>
            <person name="Suzuki S."/>
            <person name="Kawai-Toyooka H."/>
            <person name="Yamamoto K."/>
            <person name="Hamaji T."/>
            <person name="Ootsuki R."/>
            <person name="Yamaguchi H."/>
            <person name="Kawachi M."/>
            <person name="Higashiyama T."/>
            <person name="Nozaki H."/>
        </authorList>
    </citation>
    <scope>NUCLEOTIDE SEQUENCE [LARGE SCALE GENOMIC DNA]</scope>
    <source>
        <strain evidence="2 3">NIES-4479</strain>
    </source>
</reference>
<feature type="transmembrane region" description="Helical" evidence="1">
    <location>
        <begin position="21"/>
        <end position="43"/>
    </location>
</feature>
<evidence type="ECO:0000313" key="2">
    <source>
        <dbReference type="EMBL" id="GLC51027.1"/>
    </source>
</evidence>
<dbReference type="EMBL" id="BRXU01000004">
    <property type="protein sequence ID" value="GLC51027.1"/>
    <property type="molecule type" value="Genomic_DNA"/>
</dbReference>
<evidence type="ECO:0000313" key="3">
    <source>
        <dbReference type="Proteomes" id="UP001165080"/>
    </source>
</evidence>
<dbReference type="OrthoDB" id="5511466at2759"/>
<evidence type="ECO:0008006" key="4">
    <source>
        <dbReference type="Google" id="ProtNLM"/>
    </source>
</evidence>
<organism evidence="2 3">
    <name type="scientific">Pleodorina starrii</name>
    <dbReference type="NCBI Taxonomy" id="330485"/>
    <lineage>
        <taxon>Eukaryota</taxon>
        <taxon>Viridiplantae</taxon>
        <taxon>Chlorophyta</taxon>
        <taxon>core chlorophytes</taxon>
        <taxon>Chlorophyceae</taxon>
        <taxon>CS clade</taxon>
        <taxon>Chlamydomonadales</taxon>
        <taxon>Volvocaceae</taxon>
        <taxon>Pleodorina</taxon>
    </lineage>
</organism>
<proteinExistence type="predicted"/>
<keyword evidence="1" id="KW-0472">Membrane</keyword>
<evidence type="ECO:0000256" key="1">
    <source>
        <dbReference type="SAM" id="Phobius"/>
    </source>
</evidence>
<keyword evidence="1" id="KW-0812">Transmembrane</keyword>
<sequence length="107" mass="12208">MSRYRSFQEFYPFYLSQHRRLGTRLLHVLGTSLVLASVGWALAARRQSLLLVAPLLGYGPAWLSHALCERNRPATLQYPLWSLMADFRMFAGILTGRERLSVGRGEI</sequence>
<dbReference type="InterPro" id="IPR009305">
    <property type="entry name" value="Mpo1-like"/>
</dbReference>
<dbReference type="PANTHER" id="PTHR34205:SF2">
    <property type="entry name" value="DUF962 DOMAIN-CONTAINING PROTEIN"/>
    <property type="match status" value="1"/>
</dbReference>
<dbReference type="PANTHER" id="PTHR34205">
    <property type="entry name" value="TRANSMEMBRANE PROTEIN"/>
    <property type="match status" value="1"/>
</dbReference>
<dbReference type="Pfam" id="PF06127">
    <property type="entry name" value="Mpo1-like"/>
    <property type="match status" value="1"/>
</dbReference>
<keyword evidence="3" id="KW-1185">Reference proteome</keyword>
<comment type="caution">
    <text evidence="2">The sequence shown here is derived from an EMBL/GenBank/DDBJ whole genome shotgun (WGS) entry which is preliminary data.</text>
</comment>